<evidence type="ECO:0000313" key="1">
    <source>
        <dbReference type="EMBL" id="KAJ7042861.1"/>
    </source>
</evidence>
<gene>
    <name evidence="1" type="ORF">C8F04DRAFT_1175957</name>
</gene>
<reference evidence="1" key="1">
    <citation type="submission" date="2023-03" db="EMBL/GenBank/DDBJ databases">
        <title>Massive genome expansion in bonnet fungi (Mycena s.s.) driven by repeated elements and novel gene families across ecological guilds.</title>
        <authorList>
            <consortium name="Lawrence Berkeley National Laboratory"/>
            <person name="Harder C.B."/>
            <person name="Miyauchi S."/>
            <person name="Viragh M."/>
            <person name="Kuo A."/>
            <person name="Thoen E."/>
            <person name="Andreopoulos B."/>
            <person name="Lu D."/>
            <person name="Skrede I."/>
            <person name="Drula E."/>
            <person name="Henrissat B."/>
            <person name="Morin E."/>
            <person name="Kohler A."/>
            <person name="Barry K."/>
            <person name="LaButti K."/>
            <person name="Morin E."/>
            <person name="Salamov A."/>
            <person name="Lipzen A."/>
            <person name="Mereny Z."/>
            <person name="Hegedus B."/>
            <person name="Baldrian P."/>
            <person name="Stursova M."/>
            <person name="Weitz H."/>
            <person name="Taylor A."/>
            <person name="Grigoriev I.V."/>
            <person name="Nagy L.G."/>
            <person name="Martin F."/>
            <person name="Kauserud H."/>
        </authorList>
    </citation>
    <scope>NUCLEOTIDE SEQUENCE</scope>
    <source>
        <strain evidence="1">CBHHK200</strain>
    </source>
</reference>
<dbReference type="EMBL" id="JARJCM010000011">
    <property type="protein sequence ID" value="KAJ7042861.1"/>
    <property type="molecule type" value="Genomic_DNA"/>
</dbReference>
<dbReference type="Proteomes" id="UP001218188">
    <property type="component" value="Unassembled WGS sequence"/>
</dbReference>
<dbReference type="AlphaFoldDB" id="A0AAD6XCD7"/>
<proteinExistence type="predicted"/>
<keyword evidence="2" id="KW-1185">Reference proteome</keyword>
<accession>A0AAD6XCD7</accession>
<comment type="caution">
    <text evidence="1">The sequence shown here is derived from an EMBL/GenBank/DDBJ whole genome shotgun (WGS) entry which is preliminary data.</text>
</comment>
<evidence type="ECO:0000313" key="2">
    <source>
        <dbReference type="Proteomes" id="UP001218188"/>
    </source>
</evidence>
<sequence length="874" mass="98390">MLTRILSLGNRAIALAGYDLDFSAIRQRSERGGSLYSFKKLSELELDIEDNVECKKFLSSYFGHIFGQVEYVHELARIRSSFGSYEVLPLFQPDASCSIRLKCPLGAPCRLVELWDMQIEVLQQIMAKDQLQVGGVIVDSFLDFEGAPAQSEGASMSILVRARAVNGLSKELDTGYCIIAKTSLSRYQAKESNPELLEMSYHLDLVGITGLSDVMGETPMCDPSAFLLRLTSQTMLAGLKANRASSLAKTVYNRDFFAVRDRMDGHEDVFNFKTARAQAIDYEAERRKGLQEHVVLAFGEIRRVDCMRGRTKENNDACAFKAHVAHVPASLPTVVASEEVLLPPRQGSFYIVLRPRSDEERAAMEHVYCVPEAIGRMLECKLVLERRLCYRRGEAVVKNLYKVACEGLRVTSASGIYCVGPRTLTALNLCCGNRLCEVALVRLKVDYGRRALDDRRNNYKRAPNRQFVAVRDRSDGHDSVFAFKRGRNILINPYSERRWAQPSHSALAYGEIKTVYRMAEAGAFCIVLTCPMSASCDAIYMFVRQLWSLKRILDLDMLESPGAIAVSWFDRSQEDPRMRRRTGSFYVTIRSENETEASEYEQIFITDNPVGKMVECLLGFERRHIGTSKMISKAYELNVIQSTIHQSNCGCLPSRAADYAGRMALATVEYGRDFAAVREGSYPGGSEFYFAEEKGTSTESEIRDGLVFRVNILGTCTSGPSCDVICVKIRPPSDTNCEGYNAYWNQLEQLRRIIGVDYDNGSTQPVGGSWFDASRDFKGWGPEENCFYVFVRDTRDGRTERLKSLKTGTCVAFCGTMSRLDEDAENTRNYYIWALEFLTGQFPSRRERAWAAVAFRKKVIIGIERETFLGGLAQ</sequence>
<name>A0AAD6XCD7_9AGAR</name>
<protein>
    <submittedName>
        <fullName evidence="1">Uncharacterized protein</fullName>
    </submittedName>
</protein>
<organism evidence="1 2">
    <name type="scientific">Mycena alexandri</name>
    <dbReference type="NCBI Taxonomy" id="1745969"/>
    <lineage>
        <taxon>Eukaryota</taxon>
        <taxon>Fungi</taxon>
        <taxon>Dikarya</taxon>
        <taxon>Basidiomycota</taxon>
        <taxon>Agaricomycotina</taxon>
        <taxon>Agaricomycetes</taxon>
        <taxon>Agaricomycetidae</taxon>
        <taxon>Agaricales</taxon>
        <taxon>Marasmiineae</taxon>
        <taxon>Mycenaceae</taxon>
        <taxon>Mycena</taxon>
    </lineage>
</organism>